<evidence type="ECO:0000313" key="3">
    <source>
        <dbReference type="Proteomes" id="UP000094378"/>
    </source>
</evidence>
<feature type="transmembrane region" description="Helical" evidence="1">
    <location>
        <begin position="597"/>
        <end position="617"/>
    </location>
</feature>
<dbReference type="RefSeq" id="WP_069117286.1">
    <property type="nucleotide sequence ID" value="NZ_CP017015.1"/>
</dbReference>
<keyword evidence="1" id="KW-0472">Membrane</keyword>
<feature type="transmembrane region" description="Helical" evidence="1">
    <location>
        <begin position="98"/>
        <end position="127"/>
    </location>
</feature>
<dbReference type="AlphaFoldDB" id="A0A1B3SLY6"/>
<protein>
    <submittedName>
        <fullName evidence="2">Uncharacterized protein</fullName>
    </submittedName>
</protein>
<feature type="transmembrane region" description="Helical" evidence="1">
    <location>
        <begin position="139"/>
        <end position="161"/>
    </location>
</feature>
<reference evidence="2 3" key="1">
    <citation type="submission" date="2016-08" db="EMBL/GenBank/DDBJ databases">
        <title>Complete genome sequence of Spiroplasma helicoides TABS-2 (DSM 22551).</title>
        <authorList>
            <person name="Shen W.-Y."/>
            <person name="Lo W.-S."/>
            <person name="Lai Y.-C."/>
            <person name="Kuo C.-H."/>
        </authorList>
    </citation>
    <scope>NUCLEOTIDE SEQUENCE [LARGE SCALE GENOMIC DNA]</scope>
    <source>
        <strain evidence="2 3">TABS-2</strain>
    </source>
</reference>
<dbReference type="Proteomes" id="UP000094378">
    <property type="component" value="Chromosome"/>
</dbReference>
<keyword evidence="1" id="KW-0812">Transmembrane</keyword>
<sequence>MKNIILFNINRNFKNKYFSIIYLICLLAIIAISFYLFTFETNLSQNTFQGLYIGIISFWILLLFYVNLCFISNAMILDTSNGILNLELSKKYRHIELLFYKLFANKIITIPTNCFLMFLLYLGLYIINPIDYDFFKSSLLFGLLTFFVLDLVFSSLLILFCSFKNTRIVYFLSSAIFVFYMFSPLLGKIQQIAAPNEYSQTGSLPEYEIQSVIDLEKLSKNQEGIVYNLMKNFSSLNNDYAYTLSAKPESNNSSCRPNGYDCLYQASRVSDLNYYKYMGGYNYIIKSGLMLDSLYFLNNSPSTNTNFTYSLSPNYQKSKVYLFLINTLYQSNNTDHFKDTFYYKPSKANLSGEDQLYDYTNWLIKDSTIANIKSSLNLTISDSDIKNEVKSLNRIVINDFTKSWYDNQQKYVNNKKYVSNGWIKDRDDEIQSQGKEPVLKLVDENQIYQNSILKNGNKLYMAVFFNLIDSYLSYNSTTDSLAWNTYRYEQIYQDITNKSMKYTKYFISNPFYFHQYLFMYLNPNMGYANEQKALYYSPFEELPVRTYGYIKNNNYEPLEYDNDFTNINKPRSLLYQDLEKIYTKEMKLTNRVVNTNFVIIGYLFVCLLFGSIGIVIYKKVNVI</sequence>
<name>A0A1B3SLY6_9MOLU</name>
<accession>A0A1B3SLY6</accession>
<dbReference type="EMBL" id="CP017015">
    <property type="protein sequence ID" value="AOG60949.1"/>
    <property type="molecule type" value="Genomic_DNA"/>
</dbReference>
<dbReference type="STRING" id="216938.SHELI_v1c10020"/>
<organism evidence="2 3">
    <name type="scientific">Spiroplasma helicoides</name>
    <dbReference type="NCBI Taxonomy" id="216938"/>
    <lineage>
        <taxon>Bacteria</taxon>
        <taxon>Bacillati</taxon>
        <taxon>Mycoplasmatota</taxon>
        <taxon>Mollicutes</taxon>
        <taxon>Entomoplasmatales</taxon>
        <taxon>Spiroplasmataceae</taxon>
        <taxon>Spiroplasma</taxon>
    </lineage>
</organism>
<proteinExistence type="predicted"/>
<keyword evidence="1" id="KW-1133">Transmembrane helix</keyword>
<feature type="transmembrane region" description="Helical" evidence="1">
    <location>
        <begin position="51"/>
        <end position="77"/>
    </location>
</feature>
<feature type="transmembrane region" description="Helical" evidence="1">
    <location>
        <begin position="20"/>
        <end position="39"/>
    </location>
</feature>
<keyword evidence="3" id="KW-1185">Reference proteome</keyword>
<gene>
    <name evidence="2" type="ORF">SHELI_v1c10020</name>
</gene>
<dbReference type="KEGG" id="shj:SHELI_v1c10020"/>
<evidence type="ECO:0000313" key="2">
    <source>
        <dbReference type="EMBL" id="AOG60949.1"/>
    </source>
</evidence>
<feature type="transmembrane region" description="Helical" evidence="1">
    <location>
        <begin position="168"/>
        <end position="187"/>
    </location>
</feature>
<evidence type="ECO:0000256" key="1">
    <source>
        <dbReference type="SAM" id="Phobius"/>
    </source>
</evidence>